<dbReference type="RefSeq" id="WP_052570952.1">
    <property type="nucleotide sequence ID" value="NZ_CP009498.1"/>
</dbReference>
<dbReference type="InterPro" id="IPR010743">
    <property type="entry name" value="Methionine_synth_MetW"/>
</dbReference>
<gene>
    <name evidence="1" type="ORF">Epro_1026</name>
</gene>
<reference evidence="1 2" key="1">
    <citation type="submission" date="2014-09" db="EMBL/GenBank/DDBJ databases">
        <title>Complete genome sequence of Endomicrobium proavitum.</title>
        <authorList>
            <person name="Zheng H."/>
        </authorList>
    </citation>
    <scope>NUCLEOTIDE SEQUENCE [LARGE SCALE GENOMIC DNA]</scope>
    <source>
        <strain evidence="1 2">Rsa215</strain>
    </source>
</reference>
<dbReference type="KEGG" id="epo:Epro_1026"/>
<dbReference type="GO" id="GO:0032259">
    <property type="term" value="P:methylation"/>
    <property type="evidence" value="ECO:0007669"/>
    <property type="project" value="UniProtKB-KW"/>
</dbReference>
<dbReference type="AlphaFoldDB" id="A0A0G3WKH1"/>
<protein>
    <submittedName>
        <fullName evidence="1">Methyltransferase</fullName>
    </submittedName>
</protein>
<organism evidence="1 2">
    <name type="scientific">Endomicrobium proavitum</name>
    <dbReference type="NCBI Taxonomy" id="1408281"/>
    <lineage>
        <taxon>Bacteria</taxon>
        <taxon>Pseudomonadati</taxon>
        <taxon>Elusimicrobiota</taxon>
        <taxon>Endomicrobiia</taxon>
        <taxon>Endomicrobiales</taxon>
        <taxon>Endomicrobiaceae</taxon>
        <taxon>Endomicrobium</taxon>
    </lineage>
</organism>
<dbReference type="Pfam" id="PF07021">
    <property type="entry name" value="MetW"/>
    <property type="match status" value="1"/>
</dbReference>
<dbReference type="Proteomes" id="UP000035337">
    <property type="component" value="Chromosome"/>
</dbReference>
<dbReference type="Gene3D" id="3.40.50.150">
    <property type="entry name" value="Vaccinia Virus protein VP39"/>
    <property type="match status" value="1"/>
</dbReference>
<dbReference type="CDD" id="cd02440">
    <property type="entry name" value="AdoMet_MTases"/>
    <property type="match status" value="1"/>
</dbReference>
<evidence type="ECO:0000313" key="2">
    <source>
        <dbReference type="Proteomes" id="UP000035337"/>
    </source>
</evidence>
<dbReference type="GO" id="GO:0008168">
    <property type="term" value="F:methyltransferase activity"/>
    <property type="evidence" value="ECO:0007669"/>
    <property type="project" value="UniProtKB-KW"/>
</dbReference>
<evidence type="ECO:0000313" key="1">
    <source>
        <dbReference type="EMBL" id="AKL98405.1"/>
    </source>
</evidence>
<dbReference type="EMBL" id="CP009498">
    <property type="protein sequence ID" value="AKL98405.1"/>
    <property type="molecule type" value="Genomic_DNA"/>
</dbReference>
<sequence length="197" mass="22682">MSETISEHIEYTKIASVIKPDSKILDLGCGGGELMNYLIKTKNVNAQGVEIDENAIYSCVEKGLTVFHSDMEGAIEAYPDKSFDYVILYNSIQQIQKADTFIEECFRLADKIILGFPNFAYYSARRDLFLGRSPVTKNLPYQWYNTPNLRFLSIQDFKRFCESKNYKILNEFFFTSNKSVNFLPNFFAQTAVFVISK</sequence>
<name>A0A0G3WKH1_9BACT</name>
<dbReference type="SUPFAM" id="SSF53335">
    <property type="entry name" value="S-adenosyl-L-methionine-dependent methyltransferases"/>
    <property type="match status" value="1"/>
</dbReference>
<dbReference type="InterPro" id="IPR029063">
    <property type="entry name" value="SAM-dependent_MTases_sf"/>
</dbReference>
<dbReference type="NCBIfam" id="TIGR02081">
    <property type="entry name" value="metW"/>
    <property type="match status" value="1"/>
</dbReference>
<keyword evidence="2" id="KW-1185">Reference proteome</keyword>
<proteinExistence type="predicted"/>
<dbReference type="STRING" id="1408281.Epro_1026"/>
<dbReference type="OrthoDB" id="9792690at2"/>
<keyword evidence="1" id="KW-0489">Methyltransferase</keyword>
<keyword evidence="1" id="KW-0808">Transferase</keyword>
<accession>A0A0G3WKH1</accession>